<reference evidence="2" key="1">
    <citation type="submission" date="2017-04" db="EMBL/GenBank/DDBJ databases">
        <title>Function of individual gut microbiota members based on whole genome sequencing of pure cultures obtained from chicken caecum.</title>
        <authorList>
            <person name="Medvecky M."/>
            <person name="Cejkova D."/>
            <person name="Polansky O."/>
            <person name="Karasova D."/>
            <person name="Kubasova T."/>
            <person name="Cizek A."/>
            <person name="Rychlik I."/>
        </authorList>
    </citation>
    <scope>NUCLEOTIDE SEQUENCE [LARGE SCALE GENOMIC DNA]</scope>
    <source>
        <strain evidence="2">An144</strain>
    </source>
</reference>
<dbReference type="EMBL" id="NFLC01000013">
    <property type="protein sequence ID" value="OUQ10052.1"/>
    <property type="molecule type" value="Genomic_DNA"/>
</dbReference>
<proteinExistence type="predicted"/>
<dbReference type="RefSeq" id="WP_087215122.1">
    <property type="nucleotide sequence ID" value="NZ_JAKYKN010000040.1"/>
</dbReference>
<evidence type="ECO:0000313" key="2">
    <source>
        <dbReference type="Proteomes" id="UP000196074"/>
    </source>
</evidence>
<dbReference type="AlphaFoldDB" id="A0A1Y4QZX7"/>
<evidence type="ECO:0000313" key="1">
    <source>
        <dbReference type="EMBL" id="OUQ10052.1"/>
    </source>
</evidence>
<accession>A0A1Y4QZX7</accession>
<protein>
    <submittedName>
        <fullName evidence="1">Uncharacterized protein</fullName>
    </submittedName>
</protein>
<comment type="caution">
    <text evidence="1">The sequence shown here is derived from an EMBL/GenBank/DDBJ whole genome shotgun (WGS) entry which is preliminary data.</text>
</comment>
<dbReference type="SUPFAM" id="SSF54060">
    <property type="entry name" value="His-Me finger endonucleases"/>
    <property type="match status" value="1"/>
</dbReference>
<sequence>MNRESRRKLALEKLDELEVIYGNIVNIPDNELIAVRLMLDSEWSPKSIEKTSANKLITMKKDEWKAIPEYEGYFISDEGTVVKQRKNFHDQGWIIELVKEVKDIQPRVRLRKGNSSNRLLVKQLLASAWLGIPYGSAEILPKNRDEEDVRLENLEVVPFPTT</sequence>
<dbReference type="Proteomes" id="UP000196074">
    <property type="component" value="Unassembled WGS sequence"/>
</dbReference>
<organism evidence="1 2">
    <name type="scientific">Enterococcus cecorum</name>
    <dbReference type="NCBI Taxonomy" id="44008"/>
    <lineage>
        <taxon>Bacteria</taxon>
        <taxon>Bacillati</taxon>
        <taxon>Bacillota</taxon>
        <taxon>Bacilli</taxon>
        <taxon>Lactobacillales</taxon>
        <taxon>Enterococcaceae</taxon>
        <taxon>Enterococcus</taxon>
    </lineage>
</organism>
<dbReference type="Gene3D" id="3.90.75.20">
    <property type="match status" value="1"/>
</dbReference>
<dbReference type="InterPro" id="IPR044925">
    <property type="entry name" value="His-Me_finger_sf"/>
</dbReference>
<gene>
    <name evidence="1" type="ORF">B5E88_07595</name>
</gene>
<name>A0A1Y4QZX7_9ENTE</name>